<evidence type="ECO:0000256" key="2">
    <source>
        <dbReference type="ARBA" id="ARBA00017399"/>
    </source>
</evidence>
<comment type="subunit">
    <text evidence="1">Homodimer.</text>
</comment>
<dbReference type="GO" id="GO:0006427">
    <property type="term" value="P:histidyl-tRNA aminoacylation"/>
    <property type="evidence" value="ECO:0007669"/>
    <property type="project" value="TreeGrafter"/>
</dbReference>
<dbReference type="InterPro" id="IPR006195">
    <property type="entry name" value="aa-tRNA-synth_II"/>
</dbReference>
<feature type="binding site" evidence="4">
    <location>
        <position position="327"/>
    </location>
    <ligand>
        <name>L-histidine</name>
        <dbReference type="ChEBI" id="CHEBI:57595"/>
    </ligand>
</feature>
<dbReference type="GO" id="GO:0016757">
    <property type="term" value="F:glycosyltransferase activity"/>
    <property type="evidence" value="ECO:0007669"/>
    <property type="project" value="UniProtKB-KW"/>
</dbReference>
<dbReference type="PANTHER" id="PTHR43707">
    <property type="entry name" value="HISTIDYL-TRNA SYNTHETASE"/>
    <property type="match status" value="1"/>
</dbReference>
<name>A0A397Q9X3_9HYPH</name>
<gene>
    <name evidence="6" type="ORF">BXY53_1701</name>
</gene>
<dbReference type="PIRSF" id="PIRSF001549">
    <property type="entry name" value="His-tRNA_synth"/>
    <property type="match status" value="1"/>
</dbReference>
<comment type="caution">
    <text evidence="6">The sequence shown here is derived from an EMBL/GenBank/DDBJ whole genome shotgun (WGS) entry which is preliminary data.</text>
</comment>
<dbReference type="InterPro" id="IPR004516">
    <property type="entry name" value="HisRS/HisZ"/>
</dbReference>
<dbReference type="GO" id="GO:0000105">
    <property type="term" value="P:L-histidine biosynthetic process"/>
    <property type="evidence" value="ECO:0007669"/>
    <property type="project" value="UniProtKB-KW"/>
</dbReference>
<evidence type="ECO:0000256" key="4">
    <source>
        <dbReference type="PIRSR" id="PIRSR001549-1"/>
    </source>
</evidence>
<evidence type="ECO:0000259" key="5">
    <source>
        <dbReference type="PROSITE" id="PS50862"/>
    </source>
</evidence>
<dbReference type="InterPro" id="IPR045864">
    <property type="entry name" value="aa-tRNA-synth_II/BPL/LPL"/>
</dbReference>
<keyword evidence="3" id="KW-0028">Amino-acid biosynthesis</keyword>
<reference evidence="6 7" key="1">
    <citation type="submission" date="2018-08" db="EMBL/GenBank/DDBJ databases">
        <title>Genomic Encyclopedia of Archaeal and Bacterial Type Strains, Phase II (KMG-II): from individual species to whole genera.</title>
        <authorList>
            <person name="Goeker M."/>
        </authorList>
    </citation>
    <scope>NUCLEOTIDE SEQUENCE [LARGE SCALE GENOMIC DNA]</scope>
    <source>
        <strain evidence="6 7">DSM 5002</strain>
    </source>
</reference>
<dbReference type="Proteomes" id="UP000266273">
    <property type="component" value="Unassembled WGS sequence"/>
</dbReference>
<feature type="binding site" evidence="4">
    <location>
        <position position="115"/>
    </location>
    <ligand>
        <name>L-histidine</name>
        <dbReference type="ChEBI" id="CHEBI:57595"/>
    </ligand>
</feature>
<dbReference type="PROSITE" id="PS50862">
    <property type="entry name" value="AA_TRNA_LIGASE_II"/>
    <property type="match status" value="1"/>
</dbReference>
<evidence type="ECO:0000313" key="6">
    <source>
        <dbReference type="EMBL" id="RIA56595.1"/>
    </source>
</evidence>
<feature type="domain" description="Aminoacyl-transfer RNA synthetases class-II family profile" evidence="5">
    <location>
        <begin position="19"/>
        <end position="385"/>
    </location>
</feature>
<sequence length="390" mass="43034">MVAETARAFDALERQANQLVELFQASGYERVAPAIIQPASIFLDRVGEAIRSRTYLFTDADGTELCLRPDLTIPVARLYMERHPGADIPARYCYNGPAFRHQPADNALLPREFRQAGIEYFGAGDREKAEVEVLALVHDGVTRAGLEDFRLHIGDLGLFSALLDTLGLPERWRLRLIHSFWRPKAFPATLQQLCEGGAASRRPEDELARRLDPRDREAAENMVGDYLAEHDIALIGTRTLGEITERLLERAADLREAPLPRDHARLIEAYLAVSGPARAALARIEDLLTQAGLRMKGALDAYRRRCELMQRAGIDVGQAVFSADFGRHFEYYSGFVFQIEIPGVGRGGHIAGGGRYDGLLAEIGAAQNVPAVGSAIHTERLLAAVQGTLE</sequence>
<protein>
    <recommendedName>
        <fullName evidence="2">Histidine--tRNA ligase</fullName>
    </recommendedName>
</protein>
<keyword evidence="6" id="KW-0808">Transferase</keyword>
<dbReference type="Gene3D" id="3.30.930.10">
    <property type="entry name" value="Bira Bifunctional Protein, Domain 2"/>
    <property type="match status" value="1"/>
</dbReference>
<feature type="binding site" evidence="4">
    <location>
        <position position="119"/>
    </location>
    <ligand>
        <name>L-histidine</name>
        <dbReference type="ChEBI" id="CHEBI:57595"/>
    </ligand>
</feature>
<keyword evidence="7" id="KW-1185">Reference proteome</keyword>
<dbReference type="GO" id="GO:0005737">
    <property type="term" value="C:cytoplasm"/>
    <property type="evidence" value="ECO:0007669"/>
    <property type="project" value="InterPro"/>
</dbReference>
<feature type="binding site" evidence="4">
    <location>
        <begin position="331"/>
        <end position="332"/>
    </location>
    <ligand>
        <name>L-histidine</name>
        <dbReference type="ChEBI" id="CHEBI:57595"/>
    </ligand>
</feature>
<organism evidence="6 7">
    <name type="scientific">Dichotomicrobium thermohalophilum</name>
    <dbReference type="NCBI Taxonomy" id="933063"/>
    <lineage>
        <taxon>Bacteria</taxon>
        <taxon>Pseudomonadati</taxon>
        <taxon>Pseudomonadota</taxon>
        <taxon>Alphaproteobacteria</taxon>
        <taxon>Hyphomicrobiales</taxon>
        <taxon>Hyphomicrobiaceae</taxon>
        <taxon>Dichotomicrobium</taxon>
    </lineage>
</organism>
<proteinExistence type="predicted"/>
<dbReference type="AlphaFoldDB" id="A0A397Q9X3"/>
<feature type="binding site" evidence="4">
    <location>
        <begin position="70"/>
        <end position="72"/>
    </location>
    <ligand>
        <name>L-histidine</name>
        <dbReference type="ChEBI" id="CHEBI:57595"/>
    </ligand>
</feature>
<keyword evidence="3" id="KW-0368">Histidine biosynthesis</keyword>
<accession>A0A397Q9X3</accession>
<dbReference type="RefSeq" id="WP_119061375.1">
    <property type="nucleotide sequence ID" value="NZ_QXDF01000001.1"/>
</dbReference>
<evidence type="ECO:0000313" key="7">
    <source>
        <dbReference type="Proteomes" id="UP000266273"/>
    </source>
</evidence>
<dbReference type="InterPro" id="IPR041715">
    <property type="entry name" value="HisRS-like_core"/>
</dbReference>
<evidence type="ECO:0000256" key="1">
    <source>
        <dbReference type="ARBA" id="ARBA00011738"/>
    </source>
</evidence>
<keyword evidence="6" id="KW-0328">Glycosyltransferase</keyword>
<evidence type="ECO:0000256" key="3">
    <source>
        <dbReference type="ARBA" id="ARBA00023102"/>
    </source>
</evidence>
<dbReference type="GO" id="GO:0004821">
    <property type="term" value="F:histidine-tRNA ligase activity"/>
    <property type="evidence" value="ECO:0007669"/>
    <property type="project" value="TreeGrafter"/>
</dbReference>
<dbReference type="SUPFAM" id="SSF55681">
    <property type="entry name" value="Class II aaRS and biotin synthetases"/>
    <property type="match status" value="1"/>
</dbReference>
<feature type="binding site" evidence="4">
    <location>
        <position position="100"/>
    </location>
    <ligand>
        <name>L-histidine</name>
        <dbReference type="ChEBI" id="CHEBI:57595"/>
    </ligand>
</feature>
<dbReference type="EMBL" id="QXDF01000001">
    <property type="protein sequence ID" value="RIA56595.1"/>
    <property type="molecule type" value="Genomic_DNA"/>
</dbReference>
<dbReference type="Pfam" id="PF13393">
    <property type="entry name" value="tRNA-synt_His"/>
    <property type="match status" value="2"/>
</dbReference>
<dbReference type="OrthoDB" id="9797914at2"/>
<dbReference type="PANTHER" id="PTHR43707:SF1">
    <property type="entry name" value="HISTIDINE--TRNA LIGASE, MITOCHONDRIAL-RELATED"/>
    <property type="match status" value="1"/>
</dbReference>